<dbReference type="EMBL" id="WIXP02000005">
    <property type="protein sequence ID" value="KAF6210999.1"/>
    <property type="molecule type" value="Genomic_DNA"/>
</dbReference>
<dbReference type="OrthoDB" id="20825at2759"/>
<evidence type="ECO:0000259" key="3">
    <source>
        <dbReference type="PROSITE" id="PS50212"/>
    </source>
</evidence>
<protein>
    <recommendedName>
        <fullName evidence="3">N-terminal Ras-GEF domain-containing protein</fullName>
    </recommendedName>
</protein>
<evidence type="ECO:0000313" key="5">
    <source>
        <dbReference type="Proteomes" id="UP000466442"/>
    </source>
</evidence>
<name>A0A8S9XQY0_APOLU</name>
<accession>A0A8S9XQY0</accession>
<dbReference type="GO" id="GO:0005085">
    <property type="term" value="F:guanyl-nucleotide exchange factor activity"/>
    <property type="evidence" value="ECO:0007669"/>
    <property type="project" value="UniProtKB-KW"/>
</dbReference>
<comment type="caution">
    <text evidence="4">The sequence shown here is derived from an EMBL/GenBank/DDBJ whole genome shotgun (WGS) entry which is preliminary data.</text>
</comment>
<dbReference type="InterPro" id="IPR000651">
    <property type="entry name" value="Ras-like_Gua-exchang_fac_N"/>
</dbReference>
<dbReference type="SUPFAM" id="SSF48366">
    <property type="entry name" value="Ras GEF"/>
    <property type="match status" value="1"/>
</dbReference>
<gene>
    <name evidence="4" type="ORF">GE061_014112</name>
</gene>
<proteinExistence type="predicted"/>
<dbReference type="InterPro" id="IPR023578">
    <property type="entry name" value="Ras_GEF_dom_sf"/>
</dbReference>
<evidence type="ECO:0000256" key="1">
    <source>
        <dbReference type="PROSITE-ProRule" id="PRU00135"/>
    </source>
</evidence>
<dbReference type="CDD" id="cd06224">
    <property type="entry name" value="REM"/>
    <property type="match status" value="1"/>
</dbReference>
<evidence type="ECO:0000313" key="4">
    <source>
        <dbReference type="EMBL" id="KAF6210999.1"/>
    </source>
</evidence>
<dbReference type="Proteomes" id="UP000466442">
    <property type="component" value="Linkage Group LG5"/>
</dbReference>
<keyword evidence="1" id="KW-0344">Guanine-nucleotide releasing factor</keyword>
<dbReference type="Pfam" id="PF00618">
    <property type="entry name" value="RasGEF_N"/>
    <property type="match status" value="1"/>
</dbReference>
<reference evidence="4" key="1">
    <citation type="journal article" date="2021" name="Mol. Ecol. Resour.">
        <title>Apolygus lucorum genome provides insights into omnivorousness and mesophyll feeding.</title>
        <authorList>
            <person name="Liu Y."/>
            <person name="Liu H."/>
            <person name="Wang H."/>
            <person name="Huang T."/>
            <person name="Liu B."/>
            <person name="Yang B."/>
            <person name="Yin L."/>
            <person name="Li B."/>
            <person name="Zhang Y."/>
            <person name="Zhang S."/>
            <person name="Jiang F."/>
            <person name="Zhang X."/>
            <person name="Ren Y."/>
            <person name="Wang B."/>
            <person name="Wang S."/>
            <person name="Lu Y."/>
            <person name="Wu K."/>
            <person name="Fan W."/>
            <person name="Wang G."/>
        </authorList>
    </citation>
    <scope>NUCLEOTIDE SEQUENCE</scope>
    <source>
        <strain evidence="4">12Hb</strain>
    </source>
</reference>
<dbReference type="Gene3D" id="1.20.870.10">
    <property type="entry name" value="Son of sevenless (SoS) protein Chain: S domain 1"/>
    <property type="match status" value="1"/>
</dbReference>
<dbReference type="PROSITE" id="PS50212">
    <property type="entry name" value="RASGEF_NTER"/>
    <property type="match status" value="1"/>
</dbReference>
<feature type="region of interest" description="Disordered" evidence="2">
    <location>
        <begin position="1"/>
        <end position="27"/>
    </location>
</feature>
<dbReference type="AlphaFoldDB" id="A0A8S9XQY0"/>
<feature type="domain" description="N-terminal Ras-GEF" evidence="3">
    <location>
        <begin position="39"/>
        <end position="169"/>
    </location>
</feature>
<evidence type="ECO:0000256" key="2">
    <source>
        <dbReference type="SAM" id="MobiDB-lite"/>
    </source>
</evidence>
<keyword evidence="5" id="KW-1185">Reference proteome</keyword>
<feature type="compositionally biased region" description="Basic residues" evidence="2">
    <location>
        <begin position="1"/>
        <end position="10"/>
    </location>
</feature>
<sequence>MPVASTHHHDHSCTGAADNSNHPQDHLEDPLKSEALVYCDDSLISGRLEALVGNLVPTADYYPDRAFLFAFLLASRLFIKPHDLLGQISAKCQTEMQDSNKGEEPSSHLVRLISEWSETFPYDFRDERVMSHVRKVAHRCVSAEDNNQGAGEVREEISLVLHTLLEKLTRLEQYEAFLHSIRTDSLTSDVQTLSQVSLNRYHT</sequence>
<organism evidence="4 5">
    <name type="scientific">Apolygus lucorum</name>
    <name type="common">Small green plant bug</name>
    <name type="synonym">Lygocoris lucorum</name>
    <dbReference type="NCBI Taxonomy" id="248454"/>
    <lineage>
        <taxon>Eukaryota</taxon>
        <taxon>Metazoa</taxon>
        <taxon>Ecdysozoa</taxon>
        <taxon>Arthropoda</taxon>
        <taxon>Hexapoda</taxon>
        <taxon>Insecta</taxon>
        <taxon>Pterygota</taxon>
        <taxon>Neoptera</taxon>
        <taxon>Paraneoptera</taxon>
        <taxon>Hemiptera</taxon>
        <taxon>Heteroptera</taxon>
        <taxon>Panheteroptera</taxon>
        <taxon>Cimicomorpha</taxon>
        <taxon>Miridae</taxon>
        <taxon>Mirini</taxon>
        <taxon>Apolygus</taxon>
    </lineage>
</organism>